<gene>
    <name evidence="2" type="ORF">URODEC1_LOCUS70882</name>
</gene>
<keyword evidence="1" id="KW-1133">Transmembrane helix</keyword>
<evidence type="ECO:0000313" key="3">
    <source>
        <dbReference type="Proteomes" id="UP001497457"/>
    </source>
</evidence>
<protein>
    <submittedName>
        <fullName evidence="2">Uncharacterized protein</fullName>
    </submittedName>
</protein>
<keyword evidence="3" id="KW-1185">Reference proteome</keyword>
<proteinExistence type="predicted"/>
<evidence type="ECO:0000256" key="1">
    <source>
        <dbReference type="SAM" id="Phobius"/>
    </source>
</evidence>
<dbReference type="Proteomes" id="UP001497457">
    <property type="component" value="Chromosome 28b"/>
</dbReference>
<feature type="transmembrane region" description="Helical" evidence="1">
    <location>
        <begin position="87"/>
        <end position="112"/>
    </location>
</feature>
<dbReference type="EMBL" id="OZ075138">
    <property type="protein sequence ID" value="CAL5012498.1"/>
    <property type="molecule type" value="Genomic_DNA"/>
</dbReference>
<organism evidence="2 3">
    <name type="scientific">Urochloa decumbens</name>
    <dbReference type="NCBI Taxonomy" id="240449"/>
    <lineage>
        <taxon>Eukaryota</taxon>
        <taxon>Viridiplantae</taxon>
        <taxon>Streptophyta</taxon>
        <taxon>Embryophyta</taxon>
        <taxon>Tracheophyta</taxon>
        <taxon>Spermatophyta</taxon>
        <taxon>Magnoliopsida</taxon>
        <taxon>Liliopsida</taxon>
        <taxon>Poales</taxon>
        <taxon>Poaceae</taxon>
        <taxon>PACMAD clade</taxon>
        <taxon>Panicoideae</taxon>
        <taxon>Panicodae</taxon>
        <taxon>Paniceae</taxon>
        <taxon>Melinidinae</taxon>
        <taxon>Urochloa</taxon>
    </lineage>
</organism>
<evidence type="ECO:0000313" key="2">
    <source>
        <dbReference type="EMBL" id="CAL5012498.1"/>
    </source>
</evidence>
<reference evidence="2" key="1">
    <citation type="submission" date="2024-10" db="EMBL/GenBank/DDBJ databases">
        <authorList>
            <person name="Ryan C."/>
        </authorList>
    </citation>
    <scope>NUCLEOTIDE SEQUENCE [LARGE SCALE GENOMIC DNA]</scope>
</reference>
<name>A0ABC9C166_9POAL</name>
<sequence>MALSEYAVFLAWAAAALVVYAAAAVANRRGWGSVDYRPQAAVVLLTGLLAQRASAPKLGESRGPQAGVAEAEAAAGRAPGVAPYVPLLIVAVCIPCVVLVVCVVMVVVVKLVPAPPPPPPQSAPARRYSERRRA</sequence>
<keyword evidence="1" id="KW-0472">Membrane</keyword>
<dbReference type="AlphaFoldDB" id="A0ABC9C166"/>
<keyword evidence="1" id="KW-0812">Transmembrane</keyword>
<accession>A0ABC9C166</accession>